<dbReference type="PANTHER" id="PTHR23407">
    <property type="entry name" value="ATPASE INHIBITOR/5-FORMYLTETRAHYDROFOLATE CYCLO-LIGASE"/>
    <property type="match status" value="1"/>
</dbReference>
<feature type="binding site" evidence="4">
    <location>
        <begin position="4"/>
        <end position="8"/>
    </location>
    <ligand>
        <name>ATP</name>
        <dbReference type="ChEBI" id="CHEBI:30616"/>
    </ligand>
</feature>
<organism evidence="6 7">
    <name type="scientific">Aerococcus suis</name>
    <dbReference type="NCBI Taxonomy" id="371602"/>
    <lineage>
        <taxon>Bacteria</taxon>
        <taxon>Bacillati</taxon>
        <taxon>Bacillota</taxon>
        <taxon>Bacilli</taxon>
        <taxon>Lactobacillales</taxon>
        <taxon>Aerococcaceae</taxon>
        <taxon>Aerococcus</taxon>
    </lineage>
</organism>
<dbReference type="InterPro" id="IPR024185">
    <property type="entry name" value="FTHF_cligase-like_sf"/>
</dbReference>
<keyword evidence="5" id="KW-0460">Magnesium</keyword>
<dbReference type="GO" id="GO:0035999">
    <property type="term" value="P:tetrahydrofolate interconversion"/>
    <property type="evidence" value="ECO:0007669"/>
    <property type="project" value="TreeGrafter"/>
</dbReference>
<dbReference type="InterPro" id="IPR002698">
    <property type="entry name" value="FTHF_cligase"/>
</dbReference>
<comment type="catalytic activity">
    <reaction evidence="5">
        <text>(6S)-5-formyl-5,6,7,8-tetrahydrofolate + ATP = (6R)-5,10-methenyltetrahydrofolate + ADP + phosphate</text>
        <dbReference type="Rhea" id="RHEA:10488"/>
        <dbReference type="ChEBI" id="CHEBI:30616"/>
        <dbReference type="ChEBI" id="CHEBI:43474"/>
        <dbReference type="ChEBI" id="CHEBI:57455"/>
        <dbReference type="ChEBI" id="CHEBI:57457"/>
        <dbReference type="ChEBI" id="CHEBI:456216"/>
        <dbReference type="EC" id="6.3.3.2"/>
    </reaction>
</comment>
<dbReference type="GO" id="GO:0005524">
    <property type="term" value="F:ATP binding"/>
    <property type="evidence" value="ECO:0007669"/>
    <property type="project" value="UniProtKB-KW"/>
</dbReference>
<gene>
    <name evidence="6" type="ORF">SAMN04487984_0109</name>
</gene>
<dbReference type="PANTHER" id="PTHR23407:SF1">
    <property type="entry name" value="5-FORMYLTETRAHYDROFOLATE CYCLO-LIGASE"/>
    <property type="match status" value="1"/>
</dbReference>
<evidence type="ECO:0000256" key="1">
    <source>
        <dbReference type="ARBA" id="ARBA00010638"/>
    </source>
</evidence>
<evidence type="ECO:0000256" key="2">
    <source>
        <dbReference type="ARBA" id="ARBA00022741"/>
    </source>
</evidence>
<evidence type="ECO:0000256" key="4">
    <source>
        <dbReference type="PIRSR" id="PIRSR006806-1"/>
    </source>
</evidence>
<evidence type="ECO:0000256" key="5">
    <source>
        <dbReference type="RuleBase" id="RU361279"/>
    </source>
</evidence>
<dbReference type="PIRSF" id="PIRSF006806">
    <property type="entry name" value="FTHF_cligase"/>
    <property type="match status" value="1"/>
</dbReference>
<evidence type="ECO:0000313" key="7">
    <source>
        <dbReference type="Proteomes" id="UP000243884"/>
    </source>
</evidence>
<dbReference type="GO" id="GO:0046872">
    <property type="term" value="F:metal ion binding"/>
    <property type="evidence" value="ECO:0007669"/>
    <property type="project" value="UniProtKB-KW"/>
</dbReference>
<feature type="binding site" evidence="4">
    <location>
        <begin position="132"/>
        <end position="140"/>
    </location>
    <ligand>
        <name>ATP</name>
        <dbReference type="ChEBI" id="CHEBI:30616"/>
    </ligand>
</feature>
<keyword evidence="6" id="KW-0436">Ligase</keyword>
<dbReference type="GO" id="GO:0009396">
    <property type="term" value="P:folic acid-containing compound biosynthetic process"/>
    <property type="evidence" value="ECO:0007669"/>
    <property type="project" value="TreeGrafter"/>
</dbReference>
<dbReference type="STRING" id="371602.SAMN04487984_0109"/>
<dbReference type="GO" id="GO:0030272">
    <property type="term" value="F:5-formyltetrahydrofolate cyclo-ligase activity"/>
    <property type="evidence" value="ECO:0007669"/>
    <property type="project" value="UniProtKB-EC"/>
</dbReference>
<evidence type="ECO:0000313" key="6">
    <source>
        <dbReference type="EMBL" id="SMC30249.1"/>
    </source>
</evidence>
<dbReference type="InterPro" id="IPR037171">
    <property type="entry name" value="NagB/RpiA_transferase-like"/>
</dbReference>
<dbReference type="SUPFAM" id="SSF100950">
    <property type="entry name" value="NagB/RpiA/CoA transferase-like"/>
    <property type="match status" value="1"/>
</dbReference>
<keyword evidence="2 4" id="KW-0547">Nucleotide-binding</keyword>
<comment type="similarity">
    <text evidence="1 5">Belongs to the 5-formyltetrahydrofolate cyclo-ligase family.</text>
</comment>
<dbReference type="AlphaFoldDB" id="A0A1W1Y233"/>
<feature type="binding site" evidence="4">
    <location>
        <position position="50"/>
    </location>
    <ligand>
        <name>substrate</name>
    </ligand>
</feature>
<dbReference type="NCBIfam" id="TIGR02727">
    <property type="entry name" value="MTHFS_bact"/>
    <property type="match status" value="1"/>
</dbReference>
<proteinExistence type="inferred from homology"/>
<comment type="cofactor">
    <cofactor evidence="5">
        <name>Mg(2+)</name>
        <dbReference type="ChEBI" id="CHEBI:18420"/>
    </cofactor>
</comment>
<accession>A0A1W1Y233</accession>
<dbReference type="EMBL" id="FWXK01000001">
    <property type="protein sequence ID" value="SMC30249.1"/>
    <property type="molecule type" value="Genomic_DNA"/>
</dbReference>
<dbReference type="OrthoDB" id="9801938at2"/>
<feature type="binding site" evidence="4">
    <location>
        <position position="55"/>
    </location>
    <ligand>
        <name>substrate</name>
    </ligand>
</feature>
<keyword evidence="5" id="KW-0479">Metal-binding</keyword>
<keyword evidence="7" id="KW-1185">Reference proteome</keyword>
<reference evidence="7" key="1">
    <citation type="submission" date="2017-04" db="EMBL/GenBank/DDBJ databases">
        <authorList>
            <person name="Varghese N."/>
            <person name="Submissions S."/>
        </authorList>
    </citation>
    <scope>NUCLEOTIDE SEQUENCE [LARGE SCALE GENOMIC DNA]</scope>
    <source>
        <strain evidence="7">DSM 21500</strain>
    </source>
</reference>
<protein>
    <recommendedName>
        <fullName evidence="5">5-formyltetrahydrofolate cyclo-ligase</fullName>
        <ecNumber evidence="5">6.3.3.2</ecNumber>
    </recommendedName>
</protein>
<evidence type="ECO:0000256" key="3">
    <source>
        <dbReference type="ARBA" id="ARBA00022840"/>
    </source>
</evidence>
<dbReference type="Proteomes" id="UP000243884">
    <property type="component" value="Unassembled WGS sequence"/>
</dbReference>
<keyword evidence="3 4" id="KW-0067">ATP-binding</keyword>
<dbReference type="Pfam" id="PF01812">
    <property type="entry name" value="5-FTHF_cyc-lig"/>
    <property type="match status" value="1"/>
</dbReference>
<dbReference type="EC" id="6.3.3.2" evidence="5"/>
<dbReference type="RefSeq" id="WP_084097722.1">
    <property type="nucleotide sequence ID" value="NZ_FWXK01000001.1"/>
</dbReference>
<dbReference type="Gene3D" id="3.40.50.10420">
    <property type="entry name" value="NagB/RpiA/CoA transferase-like"/>
    <property type="match status" value="1"/>
</dbReference>
<sequence length="187" mass="21118">MIAKKQLRQNTKKYWKHLSFKQRQAYQKDLMAQLLALPEWQEAKVIAITLPIGGEIDTQPIIDAAKSSNKVIVIPKTLPGKQMVFGILTDKKALKKSAYGILEPGEDAQWVAKETIDLLVVPGLRFARNGQRLGHGGGYYDRYLVDFTGQTVSLAFPEMFVDEPDWEVTTYDLPVNKVLVAKEDEIK</sequence>
<name>A0A1W1Y233_9LACT</name>